<name>A0A0E9SBT5_ANGAN</name>
<sequence length="68" mass="7611">MLQFLSPLCPSNLCPSPLNFKPSCALPESSHTLHGSNNICLKHKLICCTIYLDKSKVDTLFRKSAELY</sequence>
<organism evidence="1">
    <name type="scientific">Anguilla anguilla</name>
    <name type="common">European freshwater eel</name>
    <name type="synonym">Muraena anguilla</name>
    <dbReference type="NCBI Taxonomy" id="7936"/>
    <lineage>
        <taxon>Eukaryota</taxon>
        <taxon>Metazoa</taxon>
        <taxon>Chordata</taxon>
        <taxon>Craniata</taxon>
        <taxon>Vertebrata</taxon>
        <taxon>Euteleostomi</taxon>
        <taxon>Actinopterygii</taxon>
        <taxon>Neopterygii</taxon>
        <taxon>Teleostei</taxon>
        <taxon>Anguilliformes</taxon>
        <taxon>Anguillidae</taxon>
        <taxon>Anguilla</taxon>
    </lineage>
</organism>
<evidence type="ECO:0000313" key="1">
    <source>
        <dbReference type="EMBL" id="JAH38160.1"/>
    </source>
</evidence>
<proteinExistence type="predicted"/>
<reference evidence="1" key="1">
    <citation type="submission" date="2014-11" db="EMBL/GenBank/DDBJ databases">
        <authorList>
            <person name="Amaro Gonzalez C."/>
        </authorList>
    </citation>
    <scope>NUCLEOTIDE SEQUENCE</scope>
</reference>
<dbReference type="EMBL" id="GBXM01070417">
    <property type="protein sequence ID" value="JAH38160.1"/>
    <property type="molecule type" value="Transcribed_RNA"/>
</dbReference>
<accession>A0A0E9SBT5</accession>
<protein>
    <submittedName>
        <fullName evidence="1">Uncharacterized protein</fullName>
    </submittedName>
</protein>
<dbReference type="AlphaFoldDB" id="A0A0E9SBT5"/>
<reference evidence="1" key="2">
    <citation type="journal article" date="2015" name="Fish Shellfish Immunol.">
        <title>Early steps in the European eel (Anguilla anguilla)-Vibrio vulnificus interaction in the gills: Role of the RtxA13 toxin.</title>
        <authorList>
            <person name="Callol A."/>
            <person name="Pajuelo D."/>
            <person name="Ebbesson L."/>
            <person name="Teles M."/>
            <person name="MacKenzie S."/>
            <person name="Amaro C."/>
        </authorList>
    </citation>
    <scope>NUCLEOTIDE SEQUENCE</scope>
</reference>